<feature type="chain" id="PRO_5046913458" evidence="2">
    <location>
        <begin position="32"/>
        <end position="577"/>
    </location>
</feature>
<dbReference type="InterPro" id="IPR013517">
    <property type="entry name" value="FG-GAP"/>
</dbReference>
<evidence type="ECO:0000256" key="1">
    <source>
        <dbReference type="ARBA" id="ARBA00022729"/>
    </source>
</evidence>
<keyword evidence="1 2" id="KW-0732">Signal</keyword>
<accession>A0ABW7BJT1</accession>
<dbReference type="InterPro" id="IPR028994">
    <property type="entry name" value="Integrin_alpha_N"/>
</dbReference>
<name>A0ABW7BJT1_9ACTN</name>
<evidence type="ECO:0000313" key="3">
    <source>
        <dbReference type="EMBL" id="MFG3187783.1"/>
    </source>
</evidence>
<organism evidence="3 4">
    <name type="scientific">Streptomyces omiyaensis</name>
    <dbReference type="NCBI Taxonomy" id="68247"/>
    <lineage>
        <taxon>Bacteria</taxon>
        <taxon>Bacillati</taxon>
        <taxon>Actinomycetota</taxon>
        <taxon>Actinomycetes</taxon>
        <taxon>Kitasatosporales</taxon>
        <taxon>Streptomycetaceae</taxon>
        <taxon>Streptomyces</taxon>
    </lineage>
</organism>
<dbReference type="Pfam" id="PF13517">
    <property type="entry name" value="FG-GAP_3"/>
    <property type="match status" value="1"/>
</dbReference>
<dbReference type="RefSeq" id="WP_392879008.1">
    <property type="nucleotide sequence ID" value="NZ_JBICZW010000001.1"/>
</dbReference>
<dbReference type="Gene3D" id="2.115.10.10">
    <property type="entry name" value="Tachylectin 2"/>
    <property type="match status" value="1"/>
</dbReference>
<feature type="signal peptide" evidence="2">
    <location>
        <begin position="1"/>
        <end position="31"/>
    </location>
</feature>
<evidence type="ECO:0000256" key="2">
    <source>
        <dbReference type="SAM" id="SignalP"/>
    </source>
</evidence>
<dbReference type="PANTHER" id="PTHR46580:SF4">
    <property type="entry name" value="ATP_GTP-BINDING PROTEIN"/>
    <property type="match status" value="1"/>
</dbReference>
<comment type="caution">
    <text evidence="3">The sequence shown here is derived from an EMBL/GenBank/DDBJ whole genome shotgun (WGS) entry which is preliminary data.</text>
</comment>
<dbReference type="InterPro" id="IPR006311">
    <property type="entry name" value="TAT_signal"/>
</dbReference>
<dbReference type="PANTHER" id="PTHR46580">
    <property type="entry name" value="SENSOR KINASE-RELATED"/>
    <property type="match status" value="1"/>
</dbReference>
<keyword evidence="4" id="KW-1185">Reference proteome</keyword>
<protein>
    <submittedName>
        <fullName evidence="3">FG-GAP repeat domain-containing protein</fullName>
    </submittedName>
</protein>
<proteinExistence type="predicted"/>
<reference evidence="3 4" key="1">
    <citation type="submission" date="2024-10" db="EMBL/GenBank/DDBJ databases">
        <title>The Natural Products Discovery Center: Release of the First 8490 Sequenced Strains for Exploring Actinobacteria Biosynthetic Diversity.</title>
        <authorList>
            <person name="Kalkreuter E."/>
            <person name="Kautsar S.A."/>
            <person name="Yang D."/>
            <person name="Bader C.D."/>
            <person name="Teijaro C.N."/>
            <person name="Fluegel L."/>
            <person name="Davis C.M."/>
            <person name="Simpson J.R."/>
            <person name="Lauterbach L."/>
            <person name="Steele A.D."/>
            <person name="Gui C."/>
            <person name="Meng S."/>
            <person name="Li G."/>
            <person name="Viehrig K."/>
            <person name="Ye F."/>
            <person name="Su P."/>
            <person name="Kiefer A.F."/>
            <person name="Nichols A."/>
            <person name="Cepeda A.J."/>
            <person name="Yan W."/>
            <person name="Fan B."/>
            <person name="Jiang Y."/>
            <person name="Adhikari A."/>
            <person name="Zheng C.-J."/>
            <person name="Schuster L."/>
            <person name="Cowan T.M."/>
            <person name="Smanski M.J."/>
            <person name="Chevrette M.G."/>
            <person name="De Carvalho L.P.S."/>
            <person name="Shen B."/>
        </authorList>
    </citation>
    <scope>NUCLEOTIDE SEQUENCE [LARGE SCALE GENOMIC DNA]</scope>
    <source>
        <strain evidence="3 4">NPDC048229</strain>
    </source>
</reference>
<evidence type="ECO:0000313" key="4">
    <source>
        <dbReference type="Proteomes" id="UP001604282"/>
    </source>
</evidence>
<dbReference type="Proteomes" id="UP001604282">
    <property type="component" value="Unassembled WGS sequence"/>
</dbReference>
<dbReference type="PROSITE" id="PS51318">
    <property type="entry name" value="TAT"/>
    <property type="match status" value="1"/>
</dbReference>
<dbReference type="EMBL" id="JBICZW010000001">
    <property type="protein sequence ID" value="MFG3187783.1"/>
    <property type="molecule type" value="Genomic_DNA"/>
</dbReference>
<gene>
    <name evidence="3" type="ORF">ACGFYS_02480</name>
</gene>
<dbReference type="SUPFAM" id="SSF69318">
    <property type="entry name" value="Integrin alpha N-terminal domain"/>
    <property type="match status" value="1"/>
</dbReference>
<sequence>MRRLTRRTATLTAAAGLLTTATLLAPPTASAADELKLSGYDVVAAPGSAPRFYPTVESGTTFWGKVVITVGTKPMTDPAGAGAGLPAGYDSRNNSCTPAAGYTGVLVCDGVPYQQPATIVPSGAADATLYWGFAYMPAGGDLAAAVKEARSAGSLPADGRRGTGKVTVKSRAHALLNTIAFDTPAVPDGGTVRQQLRVHANDAGRLTLRFGRADGQLFANLAVRIGAITTGPGATCEIHYATLPDDVPNLACELEPGDHVIGYALTGTAGQYAQKLQAHTRYDIYDLAVWDESDVKLVSAPFAVQGRTIRPSHGLIARNTAGTLFSYSGTRSAAAPLSGPYKIGSGWQTYTALTSLSPLKQGGYYWADQKPSARTRGLGDVVARDASGTLWYYDRQLVRGKPFAPRVKVGGGWNVYDRIDGAGDLDRDGYVDLLARDKAGVLWLYEGTGSLTGARFTARVRVGGGWGAYDRLAGGADLTGDGRTDLLARDRAGVLWLYQGTGDTTRPYTGRTQIGGGWQGYDQLVVTGDLTDDGRADAVARDRSGVLWLYQGTGKATGPFTGRTRIGGGWNTYNHLF</sequence>